<dbReference type="RefSeq" id="WP_011521988.1">
    <property type="nucleotide sequence ID" value="NC_008009.1"/>
</dbReference>
<dbReference type="EMBL" id="CP000360">
    <property type="protein sequence ID" value="ABF40186.1"/>
    <property type="molecule type" value="Genomic_DNA"/>
</dbReference>
<dbReference type="EnsemblBacteria" id="ABF40186">
    <property type="protein sequence ID" value="ABF40186"/>
    <property type="gene ID" value="Acid345_1183"/>
</dbReference>
<dbReference type="AlphaFoldDB" id="Q1ISG4"/>
<name>Q1ISG4_KORVE</name>
<organism evidence="1 2">
    <name type="scientific">Koribacter versatilis (strain Ellin345)</name>
    <dbReference type="NCBI Taxonomy" id="204669"/>
    <lineage>
        <taxon>Bacteria</taxon>
        <taxon>Pseudomonadati</taxon>
        <taxon>Acidobacteriota</taxon>
        <taxon>Terriglobia</taxon>
        <taxon>Terriglobales</taxon>
        <taxon>Candidatus Korobacteraceae</taxon>
        <taxon>Candidatus Korobacter</taxon>
    </lineage>
</organism>
<gene>
    <name evidence="1" type="ordered locus">Acid345_1183</name>
</gene>
<sequence length="79" mass="10541">MDRGSRFRAAWREQFLGIHRRIFERILFVWWWWRTLFGWRIEFQWGFFFEPQQRRNEFFWRFSQQQFRKWWALRFSIAR</sequence>
<dbReference type="KEGG" id="aba:Acid345_1183"/>
<dbReference type="HOGENOM" id="CLU_2601430_0_0_0"/>
<keyword evidence="2" id="KW-1185">Reference proteome</keyword>
<protein>
    <submittedName>
        <fullName evidence="1">Uncharacterized protein</fullName>
    </submittedName>
</protein>
<evidence type="ECO:0000313" key="2">
    <source>
        <dbReference type="Proteomes" id="UP000002432"/>
    </source>
</evidence>
<evidence type="ECO:0000313" key="1">
    <source>
        <dbReference type="EMBL" id="ABF40186.1"/>
    </source>
</evidence>
<dbReference type="STRING" id="204669.Acid345_1183"/>
<proteinExistence type="predicted"/>
<accession>Q1ISG4</accession>
<dbReference type="Proteomes" id="UP000002432">
    <property type="component" value="Chromosome"/>
</dbReference>
<reference evidence="1 2" key="1">
    <citation type="journal article" date="2009" name="Appl. Environ. Microbiol.">
        <title>Three genomes from the phylum Acidobacteria provide insight into the lifestyles of these microorganisms in soils.</title>
        <authorList>
            <person name="Ward N.L."/>
            <person name="Challacombe J.F."/>
            <person name="Janssen P.H."/>
            <person name="Henrissat B."/>
            <person name="Coutinho P.M."/>
            <person name="Wu M."/>
            <person name="Xie G."/>
            <person name="Haft D.H."/>
            <person name="Sait M."/>
            <person name="Badger J."/>
            <person name="Barabote R.D."/>
            <person name="Bradley B."/>
            <person name="Brettin T.S."/>
            <person name="Brinkac L.M."/>
            <person name="Bruce D."/>
            <person name="Creasy T."/>
            <person name="Daugherty S.C."/>
            <person name="Davidsen T.M."/>
            <person name="DeBoy R.T."/>
            <person name="Detter J.C."/>
            <person name="Dodson R.J."/>
            <person name="Durkin A.S."/>
            <person name="Ganapathy A."/>
            <person name="Gwinn-Giglio M."/>
            <person name="Han C.S."/>
            <person name="Khouri H."/>
            <person name="Kiss H."/>
            <person name="Kothari S.P."/>
            <person name="Madupu R."/>
            <person name="Nelson K.E."/>
            <person name="Nelson W.C."/>
            <person name="Paulsen I."/>
            <person name="Penn K."/>
            <person name="Ren Q."/>
            <person name="Rosovitz M.J."/>
            <person name="Selengut J.D."/>
            <person name="Shrivastava S."/>
            <person name="Sullivan S.A."/>
            <person name="Tapia R."/>
            <person name="Thompson L.S."/>
            <person name="Watkins K.L."/>
            <person name="Yang Q."/>
            <person name="Yu C."/>
            <person name="Zafar N."/>
            <person name="Zhou L."/>
            <person name="Kuske C.R."/>
        </authorList>
    </citation>
    <scope>NUCLEOTIDE SEQUENCE [LARGE SCALE GENOMIC DNA]</scope>
    <source>
        <strain evidence="1 2">Ellin345</strain>
    </source>
</reference>